<dbReference type="GO" id="GO:0051205">
    <property type="term" value="P:protein insertion into membrane"/>
    <property type="evidence" value="ECO:0007669"/>
    <property type="project" value="TreeGrafter"/>
</dbReference>
<comment type="subcellular location">
    <subcellularLocation>
        <location evidence="1">Cell membrane</location>
        <topology evidence="1">Multi-pass membrane protein</topology>
    </subcellularLocation>
    <subcellularLocation>
        <location evidence="9">Membrane</location>
        <topology evidence="9">Multi-pass membrane protein</topology>
    </subcellularLocation>
</comment>
<feature type="domain" description="Membrane insertase YidC/Oxa/ALB C-terminal" evidence="11">
    <location>
        <begin position="27"/>
        <end position="220"/>
    </location>
</feature>
<dbReference type="HOGENOM" id="CLU_036138_4_1_9"/>
<evidence type="ECO:0000256" key="4">
    <source>
        <dbReference type="ARBA" id="ARBA00022692"/>
    </source>
</evidence>
<evidence type="ECO:0000256" key="3">
    <source>
        <dbReference type="ARBA" id="ARBA00022475"/>
    </source>
</evidence>
<sequence>MSTFVEWMTLLLKWLYNLTDLVGVASYGLAIILLTIIIKTVIFPLTWKQMKSMRKTVEIQPKLQELQKKYKGKPEKLNQETMALYKENNVNPAGGCLPLVVQLPIFWALYRTLFSFSNYISDPNQAMFLGFDITATGNIVFALLAGATTFLQTKLTTMTSPAMKADKGGKPDATQSTQKMMLYFMPFFMAYISWTVPAGLALYFLTMNIVSILQQLYINRRLDKEKLDAAAS</sequence>
<dbReference type="PANTHER" id="PTHR12428:SF65">
    <property type="entry name" value="CYTOCHROME C OXIDASE ASSEMBLY PROTEIN COX18, MITOCHONDRIAL"/>
    <property type="match status" value="1"/>
</dbReference>
<evidence type="ECO:0000313" key="12">
    <source>
        <dbReference type="EMBL" id="AGA70916.1"/>
    </source>
</evidence>
<evidence type="ECO:0000256" key="10">
    <source>
        <dbReference type="SAM" id="Phobius"/>
    </source>
</evidence>
<dbReference type="CDD" id="cd20070">
    <property type="entry name" value="5TM_YidC_Alb3"/>
    <property type="match status" value="1"/>
</dbReference>
<dbReference type="GO" id="GO:0032977">
    <property type="term" value="F:membrane insertase activity"/>
    <property type="evidence" value="ECO:0007669"/>
    <property type="project" value="InterPro"/>
</dbReference>
<feature type="transmembrane region" description="Helical" evidence="10">
    <location>
        <begin position="130"/>
        <end position="151"/>
    </location>
</feature>
<evidence type="ECO:0000256" key="6">
    <source>
        <dbReference type="ARBA" id="ARBA00022989"/>
    </source>
</evidence>
<evidence type="ECO:0000256" key="7">
    <source>
        <dbReference type="ARBA" id="ARBA00023136"/>
    </source>
</evidence>
<dbReference type="GO" id="GO:0015031">
    <property type="term" value="P:protein transport"/>
    <property type="evidence" value="ECO:0007669"/>
    <property type="project" value="UniProtKB-KW"/>
</dbReference>
<evidence type="ECO:0000256" key="1">
    <source>
        <dbReference type="ARBA" id="ARBA00004651"/>
    </source>
</evidence>
<dbReference type="STRING" id="871963.Desdi_3533"/>
<dbReference type="NCBIfam" id="TIGR03592">
    <property type="entry name" value="yidC_oxa1_cterm"/>
    <property type="match status" value="1"/>
</dbReference>
<keyword evidence="5" id="KW-0653">Protein transport</keyword>
<dbReference type="eggNOG" id="COG0706">
    <property type="taxonomic scope" value="Bacteria"/>
</dbReference>
<dbReference type="InterPro" id="IPR001708">
    <property type="entry name" value="YidC/ALB3/OXA1/COX18"/>
</dbReference>
<protein>
    <submittedName>
        <fullName evidence="12">Preprotein translocase subunit YidC</fullName>
    </submittedName>
</protein>
<comment type="similarity">
    <text evidence="9">Belongs to the OXA1/ALB3/YidC family.</text>
</comment>
<evidence type="ECO:0000256" key="9">
    <source>
        <dbReference type="RuleBase" id="RU003945"/>
    </source>
</evidence>
<dbReference type="InterPro" id="IPR028055">
    <property type="entry name" value="YidC/Oxa/ALB_C"/>
</dbReference>
<evidence type="ECO:0000256" key="2">
    <source>
        <dbReference type="ARBA" id="ARBA00022448"/>
    </source>
</evidence>
<dbReference type="EMBL" id="CP003344">
    <property type="protein sequence ID" value="AGA70916.1"/>
    <property type="molecule type" value="Genomic_DNA"/>
</dbReference>
<gene>
    <name evidence="12" type="ordered locus">Desdi_3533</name>
</gene>
<dbReference type="InterPro" id="IPR047196">
    <property type="entry name" value="YidC_ALB_C"/>
</dbReference>
<dbReference type="PRINTS" id="PR00701">
    <property type="entry name" value="60KDINNERMP"/>
</dbReference>
<keyword evidence="7 10" id="KW-0472">Membrane</keyword>
<dbReference type="Proteomes" id="UP000010797">
    <property type="component" value="Chromosome"/>
</dbReference>
<dbReference type="Pfam" id="PF02096">
    <property type="entry name" value="60KD_IMP"/>
    <property type="match status" value="1"/>
</dbReference>
<keyword evidence="2" id="KW-0813">Transport</keyword>
<evidence type="ECO:0000313" key="13">
    <source>
        <dbReference type="Proteomes" id="UP000010797"/>
    </source>
</evidence>
<organism evidence="12 13">
    <name type="scientific">Desulfitobacterium dichloroeliminans (strain LMG P-21439 / DCA1)</name>
    <dbReference type="NCBI Taxonomy" id="871963"/>
    <lineage>
        <taxon>Bacteria</taxon>
        <taxon>Bacillati</taxon>
        <taxon>Bacillota</taxon>
        <taxon>Clostridia</taxon>
        <taxon>Eubacteriales</taxon>
        <taxon>Desulfitobacteriaceae</taxon>
        <taxon>Desulfitobacterium</taxon>
    </lineage>
</organism>
<dbReference type="RefSeq" id="WP_015263870.1">
    <property type="nucleotide sequence ID" value="NC_019903.1"/>
</dbReference>
<feature type="transmembrane region" description="Helical" evidence="10">
    <location>
        <begin position="24"/>
        <end position="45"/>
    </location>
</feature>
<proteinExistence type="inferred from homology"/>
<dbReference type="GO" id="GO:0005886">
    <property type="term" value="C:plasma membrane"/>
    <property type="evidence" value="ECO:0007669"/>
    <property type="project" value="UniProtKB-SubCell"/>
</dbReference>
<keyword evidence="6 10" id="KW-1133">Transmembrane helix</keyword>
<keyword evidence="8" id="KW-0143">Chaperone</keyword>
<evidence type="ECO:0000259" key="11">
    <source>
        <dbReference type="Pfam" id="PF02096"/>
    </source>
</evidence>
<reference evidence="13" key="1">
    <citation type="submission" date="2012-02" db="EMBL/GenBank/DDBJ databases">
        <title>Complete sequence of Desulfitobacterium dichloroeliminans LMG P-21439.</title>
        <authorList>
            <person name="Lucas S."/>
            <person name="Han J."/>
            <person name="Lapidus A."/>
            <person name="Cheng J.-F."/>
            <person name="Goodwin L."/>
            <person name="Pitluck S."/>
            <person name="Peters L."/>
            <person name="Ovchinnikova G."/>
            <person name="Teshima H."/>
            <person name="Detter J.C."/>
            <person name="Han C."/>
            <person name="Tapia R."/>
            <person name="Land M."/>
            <person name="Hauser L."/>
            <person name="Kyrpides N."/>
            <person name="Ivanova N."/>
            <person name="Pagani I."/>
            <person name="Kruse T."/>
            <person name="de Vos W.M."/>
            <person name="Boon N."/>
            <person name="Smidt H."/>
            <person name="Woyke T."/>
        </authorList>
    </citation>
    <scope>NUCLEOTIDE SEQUENCE [LARGE SCALE GENOMIC DNA]</scope>
    <source>
        <strain evidence="13">LMG P-21439 / DCA1</strain>
    </source>
</reference>
<evidence type="ECO:0000256" key="5">
    <source>
        <dbReference type="ARBA" id="ARBA00022927"/>
    </source>
</evidence>
<dbReference type="PANTHER" id="PTHR12428">
    <property type="entry name" value="OXA1"/>
    <property type="match status" value="1"/>
</dbReference>
<accession>L0FE37</accession>
<evidence type="ECO:0000256" key="8">
    <source>
        <dbReference type="ARBA" id="ARBA00023186"/>
    </source>
</evidence>
<dbReference type="AlphaFoldDB" id="L0FE37"/>
<keyword evidence="13" id="KW-1185">Reference proteome</keyword>
<keyword evidence="4 9" id="KW-0812">Transmembrane</keyword>
<dbReference type="KEGG" id="ddl:Desdi_3533"/>
<keyword evidence="3" id="KW-1003">Cell membrane</keyword>
<dbReference type="OrthoDB" id="9780552at2"/>
<name>L0FE37_DESDL</name>